<dbReference type="EMBL" id="LR899011">
    <property type="protein sequence ID" value="CAD7085298.1"/>
    <property type="molecule type" value="Genomic_DNA"/>
</dbReference>
<feature type="domain" description="Malic enzyme NAD-binding" evidence="7">
    <location>
        <begin position="463"/>
        <end position="716"/>
    </location>
</feature>
<sequence>MFRQVRCFEKRTKIIYSQVCNIFEKKMGNSGSICADRKSQQCFESVDNKEKLSPSSSYSRAPYGQYHNNLESTLKPSNGNIYKTTIPVNSDVCPCVLQHQQQQQIVFTTPPLVEEVSPRNPPSAAISCACTLHAEQMKTDATMALAKTVNKALSDGVHPDCSVATCVSQSCNDTCNTARNPAMEVGNRDRLGLWSLDGDNEVPGRLSGIDRLRQKRFNKGLAFTKEERQRLGIHGLLPAVVKTDAEQVDHCLLLLRRLERDLDKYMYLNGLAERNERLFYKVLAADIVNLMPIVYTPTVGLACQNYSLIFEHPKGLYITIKDKGHVYDVLKNWPETDIRAIVVTDGERILGLGDLGANGMGIPVGKMALYSALAGIKPYQCLPITLDVGTNTESILNDPLYIGLRQKRVRGQEYDEFIDEFMKAAVRRFGRNCLIQFEDFGNANAFRLLDKYRNDYCTFNDDIQGTASVALAGILASLRITKTKLKDNKILFQGAGSAALGIANLCVMAMEQEGLSREEAKKNIWLVDSKGLIVKNRPAGGLNDQKLPFAHEHAPVNTLEEAVNTIKPSILVGAAAVAGVFTKDILKKMAEINERPVIFALSNPTSKAECTAQEAYTHTNGKAVFASGSPFDPVTINGKTLHPGQGNNSYIFPGVALGVLAAGMLTIPEEVFLFSAERLAKLCSEEDLEKGSLYPPLTTIRNCSIEIAIAIVEYAWKNNLATVHPKPDDLEAFVKSQVYNLNYPSASLPTW</sequence>
<accession>A0A7R8USK3</accession>
<comment type="cofactor">
    <cofactor evidence="1">
        <name>Mn(2+)</name>
        <dbReference type="ChEBI" id="CHEBI:29035"/>
    </cofactor>
</comment>
<dbReference type="FunFam" id="3.40.50.10380:FF:000008">
    <property type="entry name" value="Malic enzyme"/>
    <property type="match status" value="1"/>
</dbReference>
<dbReference type="InterPro" id="IPR015884">
    <property type="entry name" value="Malic_enzyme_CS"/>
</dbReference>
<gene>
    <name evidence="9" type="ORF">HERILL_LOCUS8149</name>
</gene>
<reference evidence="9 10" key="1">
    <citation type="submission" date="2020-11" db="EMBL/GenBank/DDBJ databases">
        <authorList>
            <person name="Wallbank WR R."/>
            <person name="Pardo Diaz C."/>
            <person name="Kozak K."/>
            <person name="Martin S."/>
            <person name="Jiggins C."/>
            <person name="Moest M."/>
            <person name="Warren A I."/>
            <person name="Generalovic N T."/>
            <person name="Byers J.R.P. K."/>
            <person name="Montejo-Kovacevich G."/>
            <person name="Yen C E."/>
        </authorList>
    </citation>
    <scope>NUCLEOTIDE SEQUENCE [LARGE SCALE GENOMIC DNA]</scope>
</reference>
<dbReference type="CDD" id="cd05312">
    <property type="entry name" value="NAD_bind_1_malic_enz"/>
    <property type="match status" value="1"/>
</dbReference>
<dbReference type="FunCoup" id="A0A7R8USK3">
    <property type="interactions" value="1347"/>
</dbReference>
<dbReference type="InParanoid" id="A0A7R8USK3"/>
<dbReference type="OMA" id="QIVNHMV"/>
<dbReference type="Gene3D" id="3.40.50.10380">
    <property type="entry name" value="Malic enzyme, N-terminal domain"/>
    <property type="match status" value="1"/>
</dbReference>
<evidence type="ECO:0000259" key="7">
    <source>
        <dbReference type="SMART" id="SM00919"/>
    </source>
</evidence>
<evidence type="ECO:0000256" key="5">
    <source>
        <dbReference type="ARBA" id="ARBA00023002"/>
    </source>
</evidence>
<comment type="cofactor">
    <cofactor evidence="2">
        <name>Mg(2+)</name>
        <dbReference type="ChEBI" id="CHEBI:18420"/>
    </cofactor>
</comment>
<proteinExistence type="inferred from homology"/>
<dbReference type="PANTHER" id="PTHR23406">
    <property type="entry name" value="MALIC ENZYME-RELATED"/>
    <property type="match status" value="1"/>
</dbReference>
<evidence type="ECO:0000313" key="9">
    <source>
        <dbReference type="EMBL" id="CAD7085298.1"/>
    </source>
</evidence>
<dbReference type="Pfam" id="PF00390">
    <property type="entry name" value="malic"/>
    <property type="match status" value="1"/>
</dbReference>
<dbReference type="Pfam" id="PF03949">
    <property type="entry name" value="Malic_M"/>
    <property type="match status" value="1"/>
</dbReference>
<feature type="domain" description="Malic enzyme N-terminal" evidence="8">
    <location>
        <begin position="272"/>
        <end position="453"/>
    </location>
</feature>
<comment type="similarity">
    <text evidence="3 6">Belongs to the malic enzymes family.</text>
</comment>
<evidence type="ECO:0000256" key="6">
    <source>
        <dbReference type="RuleBase" id="RU003426"/>
    </source>
</evidence>
<dbReference type="FunFam" id="3.40.50.720:FF:000060">
    <property type="entry name" value="Malic enzyme"/>
    <property type="match status" value="1"/>
</dbReference>
<dbReference type="SMART" id="SM01274">
    <property type="entry name" value="malic"/>
    <property type="match status" value="1"/>
</dbReference>
<dbReference type="InterPro" id="IPR046346">
    <property type="entry name" value="Aminoacid_DH-like_N_sf"/>
</dbReference>
<dbReference type="SUPFAM" id="SSF53223">
    <property type="entry name" value="Aminoacid dehydrogenase-like, N-terminal domain"/>
    <property type="match status" value="1"/>
</dbReference>
<dbReference type="GO" id="GO:0051287">
    <property type="term" value="F:NAD binding"/>
    <property type="evidence" value="ECO:0007669"/>
    <property type="project" value="InterPro"/>
</dbReference>
<dbReference type="Gene3D" id="3.40.50.720">
    <property type="entry name" value="NAD(P)-binding Rossmann-like Domain"/>
    <property type="match status" value="1"/>
</dbReference>
<dbReference type="InterPro" id="IPR001891">
    <property type="entry name" value="Malic_OxRdtase"/>
</dbReference>
<dbReference type="GO" id="GO:0046872">
    <property type="term" value="F:metal ion binding"/>
    <property type="evidence" value="ECO:0007669"/>
    <property type="project" value="UniProtKB-KW"/>
</dbReference>
<name>A0A7R8USK3_HERIL</name>
<dbReference type="InterPro" id="IPR037062">
    <property type="entry name" value="Malic_N_dom_sf"/>
</dbReference>
<keyword evidence="4 6" id="KW-0479">Metal-binding</keyword>
<dbReference type="PROSITE" id="PS00331">
    <property type="entry name" value="MALIC_ENZYMES"/>
    <property type="match status" value="1"/>
</dbReference>
<dbReference type="AlphaFoldDB" id="A0A7R8USK3"/>
<dbReference type="GO" id="GO:0005739">
    <property type="term" value="C:mitochondrion"/>
    <property type="evidence" value="ECO:0007669"/>
    <property type="project" value="TreeGrafter"/>
</dbReference>
<dbReference type="OrthoDB" id="5365701at2759"/>
<evidence type="ECO:0000256" key="1">
    <source>
        <dbReference type="ARBA" id="ARBA00001936"/>
    </source>
</evidence>
<evidence type="ECO:0000313" key="10">
    <source>
        <dbReference type="Proteomes" id="UP000594454"/>
    </source>
</evidence>
<keyword evidence="10" id="KW-1185">Reference proteome</keyword>
<dbReference type="SMART" id="SM00919">
    <property type="entry name" value="Malic_M"/>
    <property type="match status" value="1"/>
</dbReference>
<dbReference type="Proteomes" id="UP000594454">
    <property type="component" value="Chromosome 3"/>
</dbReference>
<evidence type="ECO:0000256" key="4">
    <source>
        <dbReference type="ARBA" id="ARBA00022723"/>
    </source>
</evidence>
<keyword evidence="5 6" id="KW-0560">Oxidoreductase</keyword>
<dbReference type="NCBIfam" id="NF010052">
    <property type="entry name" value="PRK13529.1"/>
    <property type="match status" value="1"/>
</dbReference>
<dbReference type="InterPro" id="IPR012301">
    <property type="entry name" value="Malic_N_dom"/>
</dbReference>
<dbReference type="InterPro" id="IPR036291">
    <property type="entry name" value="NAD(P)-bd_dom_sf"/>
</dbReference>
<evidence type="ECO:0000256" key="2">
    <source>
        <dbReference type="ARBA" id="ARBA00001946"/>
    </source>
</evidence>
<dbReference type="GO" id="GO:0006108">
    <property type="term" value="P:malate metabolic process"/>
    <property type="evidence" value="ECO:0007669"/>
    <property type="project" value="TreeGrafter"/>
</dbReference>
<organism evidence="9 10">
    <name type="scientific">Hermetia illucens</name>
    <name type="common">Black soldier fly</name>
    <dbReference type="NCBI Taxonomy" id="343691"/>
    <lineage>
        <taxon>Eukaryota</taxon>
        <taxon>Metazoa</taxon>
        <taxon>Ecdysozoa</taxon>
        <taxon>Arthropoda</taxon>
        <taxon>Hexapoda</taxon>
        <taxon>Insecta</taxon>
        <taxon>Pterygota</taxon>
        <taxon>Neoptera</taxon>
        <taxon>Endopterygota</taxon>
        <taxon>Diptera</taxon>
        <taxon>Brachycera</taxon>
        <taxon>Stratiomyomorpha</taxon>
        <taxon>Stratiomyidae</taxon>
        <taxon>Hermetiinae</taxon>
        <taxon>Hermetia</taxon>
    </lineage>
</organism>
<evidence type="ECO:0000256" key="3">
    <source>
        <dbReference type="ARBA" id="ARBA00008785"/>
    </source>
</evidence>
<dbReference type="GO" id="GO:0004473">
    <property type="term" value="F:malate dehydrogenase (decarboxylating) (NADP+) activity"/>
    <property type="evidence" value="ECO:0007669"/>
    <property type="project" value="TreeGrafter"/>
</dbReference>
<dbReference type="SUPFAM" id="SSF51735">
    <property type="entry name" value="NAD(P)-binding Rossmann-fold domains"/>
    <property type="match status" value="1"/>
</dbReference>
<evidence type="ECO:0000259" key="8">
    <source>
        <dbReference type="SMART" id="SM01274"/>
    </source>
</evidence>
<dbReference type="InterPro" id="IPR012302">
    <property type="entry name" value="Malic_NAD-bd"/>
</dbReference>
<dbReference type="PRINTS" id="PR00072">
    <property type="entry name" value="MALOXRDTASE"/>
</dbReference>
<protein>
    <recommendedName>
        <fullName evidence="6">Malic enzyme</fullName>
    </recommendedName>
</protein>
<dbReference type="PANTHER" id="PTHR23406:SF80">
    <property type="entry name" value="GH17657P-RELATED"/>
    <property type="match status" value="1"/>
</dbReference>